<comment type="subcellular location">
    <subcellularLocation>
        <location evidence="1">Cell membrane</location>
        <topology evidence="1">Multi-pass membrane protein</topology>
    </subcellularLocation>
</comment>
<gene>
    <name evidence="6" type="ORF">VchoM_03530</name>
</gene>
<dbReference type="PANTHER" id="PTHR30250:SF11">
    <property type="entry name" value="O-ANTIGEN TRANSPORTER-RELATED"/>
    <property type="match status" value="1"/>
</dbReference>
<dbReference type="HOGENOM" id="CLU_043126_0_0_6"/>
<protein>
    <recommendedName>
        <fullName evidence="7">Oligosaccharide flippase family protein</fullName>
    </recommendedName>
</protein>
<keyword evidence="3" id="KW-0812">Transmembrane</keyword>
<accession>A0A0X1L4Q2</accession>
<keyword evidence="4" id="KW-1133">Transmembrane helix</keyword>
<dbReference type="InterPro" id="IPR050833">
    <property type="entry name" value="Poly_Biosynth_Transport"/>
</dbReference>
<dbReference type="RefSeq" id="WP_001884164.1">
    <property type="nucleotide sequence ID" value="NZ_CP060094.1"/>
</dbReference>
<evidence type="ECO:0000256" key="2">
    <source>
        <dbReference type="ARBA" id="ARBA00022475"/>
    </source>
</evidence>
<name>A0A0X1L4Q2_VIBCO</name>
<keyword evidence="5" id="KW-0472">Membrane</keyword>
<evidence type="ECO:0000256" key="5">
    <source>
        <dbReference type="ARBA" id="ARBA00023136"/>
    </source>
</evidence>
<evidence type="ECO:0000256" key="1">
    <source>
        <dbReference type="ARBA" id="ARBA00004651"/>
    </source>
</evidence>
<organism evidence="6">
    <name type="scientific">Vibrio cholerae (strain MO10)</name>
    <dbReference type="NCBI Taxonomy" id="345072"/>
    <lineage>
        <taxon>Bacteria</taxon>
        <taxon>Pseudomonadati</taxon>
        <taxon>Pseudomonadota</taxon>
        <taxon>Gammaproteobacteria</taxon>
        <taxon>Vibrionales</taxon>
        <taxon>Vibrionaceae</taxon>
        <taxon>Vibrio</taxon>
    </lineage>
</organism>
<dbReference type="EMBL" id="DS990140">
    <property type="protein sequence ID" value="EET25503.1"/>
    <property type="molecule type" value="Genomic_DNA"/>
</dbReference>
<dbReference type="Proteomes" id="UP000004687">
    <property type="component" value="Unassembled WGS sequence"/>
</dbReference>
<keyword evidence="2" id="KW-1003">Cell membrane</keyword>
<proteinExistence type="predicted"/>
<reference evidence="6" key="1">
    <citation type="submission" date="2005-09" db="EMBL/GenBank/DDBJ databases">
        <title>Annotation of Vibrio cholerae MO10.</title>
        <authorList>
            <person name="Colwell R."/>
            <person name="Grim C.J."/>
            <person name="Young S."/>
            <person name="Jaffe D."/>
            <person name="Gnerre S."/>
            <person name="Berlin A."/>
            <person name="Heiman D."/>
            <person name="Hepburn T."/>
            <person name="Shea T."/>
            <person name="Sykes S."/>
            <person name="Yandava C."/>
            <person name="Alvarado L."/>
            <person name="Kodira C."/>
            <person name="Borodovsky M."/>
            <person name="Heidelberg J."/>
            <person name="Lander E."/>
            <person name="Galagan J."/>
            <person name="Nusbaum C."/>
            <person name="Birren B."/>
        </authorList>
    </citation>
    <scope>NUCLEOTIDE SEQUENCE [LARGE SCALE GENOMIC DNA]</scope>
    <source>
        <strain evidence="6">MO10</strain>
    </source>
</reference>
<evidence type="ECO:0000313" key="6">
    <source>
        <dbReference type="EMBL" id="EET25503.1"/>
    </source>
</evidence>
<evidence type="ECO:0000256" key="4">
    <source>
        <dbReference type="ARBA" id="ARBA00022989"/>
    </source>
</evidence>
<sequence length="479" mass="54666">MIINAFYRDFLILSIGKVLQVFIGLLTLRLITEMLSEEQVGIYYILLTVVSLLAFGFFNPLGQFYGRYLIHWQRKAELKTATNIMLMLRGLTIPFALCLAIVVFYMFRYEQYFSIAEYSVFIVVSVIALIHGVLLNATNVLVSRVKFTVYAVLTLFIGLIFSVIFIQFKQTAMAWIYGLAFSQIFFSVILYNIITSEQEFSIVKIKSAFNKHYMKGVLFFILPVTITLLLQWGQTASFRLIVEDLYSAQILAFIAVGMTLSGAIFSALESLSTQFYMPLYLKKITNADQAMRTKAWNELADILLPVYIAVLIYVIALAPYLAKLLVAEKFQDAYIYAMIGAFIEFFRVITNLVYLVSQSEVKTKSTIMPYLIGFMMMVIGLYSIDVSRSPWIVPVILALSYLTTLSIMFYNMKKLLSIRFEFLNPAIASLLTLPLLVMHLLSITPTLFNSFLFSLLGGFYLLLIQYPFLKTKIKKMSAV</sequence>
<dbReference type="PANTHER" id="PTHR30250">
    <property type="entry name" value="PST FAMILY PREDICTED COLANIC ACID TRANSPORTER"/>
    <property type="match status" value="1"/>
</dbReference>
<reference evidence="6" key="2">
    <citation type="submission" date="2008-07" db="EMBL/GenBank/DDBJ databases">
        <authorList>
            <consortium name="Broad Institute Genome Sequencing Platform"/>
            <person name="Colwell R."/>
            <person name="Grim C.J."/>
            <person name="Young S."/>
            <person name="Jaffe D."/>
            <person name="Gnerre S."/>
            <person name="Berlin A."/>
            <person name="Heiman D."/>
            <person name="Hepburn T."/>
            <person name="Shea T."/>
            <person name="Sykes S."/>
            <person name="Alvarado L."/>
            <person name="Kodira C."/>
            <person name="Heidelberg J."/>
            <person name="Lander E."/>
            <person name="Galagan J."/>
            <person name="Nusbaum C."/>
            <person name="Birren B."/>
        </authorList>
    </citation>
    <scope>NUCLEOTIDE SEQUENCE [LARGE SCALE GENOMIC DNA]</scope>
    <source>
        <strain evidence="6">MO10</strain>
    </source>
</reference>
<evidence type="ECO:0008006" key="7">
    <source>
        <dbReference type="Google" id="ProtNLM"/>
    </source>
</evidence>
<dbReference type="GO" id="GO:0005886">
    <property type="term" value="C:plasma membrane"/>
    <property type="evidence" value="ECO:0007669"/>
    <property type="project" value="UniProtKB-SubCell"/>
</dbReference>
<evidence type="ECO:0000256" key="3">
    <source>
        <dbReference type="ARBA" id="ARBA00022692"/>
    </source>
</evidence>
<dbReference type="AlphaFoldDB" id="A0A0X1L4Q2"/>